<feature type="region of interest" description="Disordered" evidence="1">
    <location>
        <begin position="55"/>
        <end position="74"/>
    </location>
</feature>
<protein>
    <submittedName>
        <fullName evidence="2">Uncharacterized protein</fullName>
    </submittedName>
</protein>
<keyword evidence="3" id="KW-1185">Reference proteome</keyword>
<evidence type="ECO:0000313" key="2">
    <source>
        <dbReference type="EMBL" id="GAA0902828.1"/>
    </source>
</evidence>
<evidence type="ECO:0000256" key="1">
    <source>
        <dbReference type="SAM" id="MobiDB-lite"/>
    </source>
</evidence>
<dbReference type="EMBL" id="BAAAHG010000002">
    <property type="protein sequence ID" value="GAA0902828.1"/>
    <property type="molecule type" value="Genomic_DNA"/>
</dbReference>
<organism evidence="2 3">
    <name type="scientific">Streptomyces thermoalcalitolerans</name>
    <dbReference type="NCBI Taxonomy" id="65605"/>
    <lineage>
        <taxon>Bacteria</taxon>
        <taxon>Bacillati</taxon>
        <taxon>Actinomycetota</taxon>
        <taxon>Actinomycetes</taxon>
        <taxon>Kitasatosporales</taxon>
        <taxon>Streptomycetaceae</taxon>
        <taxon>Streptomyces</taxon>
    </lineage>
</organism>
<comment type="caution">
    <text evidence="2">The sequence shown here is derived from an EMBL/GenBank/DDBJ whole genome shotgun (WGS) entry which is preliminary data.</text>
</comment>
<reference evidence="2 3" key="1">
    <citation type="journal article" date="2019" name="Int. J. Syst. Evol. Microbiol.">
        <title>The Global Catalogue of Microorganisms (GCM) 10K type strain sequencing project: providing services to taxonomists for standard genome sequencing and annotation.</title>
        <authorList>
            <consortium name="The Broad Institute Genomics Platform"/>
            <consortium name="The Broad Institute Genome Sequencing Center for Infectious Disease"/>
            <person name="Wu L."/>
            <person name="Ma J."/>
        </authorList>
    </citation>
    <scope>NUCLEOTIDE SEQUENCE [LARGE SCALE GENOMIC DNA]</scope>
    <source>
        <strain evidence="2 3">JCM 10673</strain>
    </source>
</reference>
<proteinExistence type="predicted"/>
<feature type="region of interest" description="Disordered" evidence="1">
    <location>
        <begin position="1"/>
        <end position="22"/>
    </location>
</feature>
<gene>
    <name evidence="2" type="ORF">GCM10009549_05070</name>
</gene>
<dbReference type="Proteomes" id="UP001501005">
    <property type="component" value="Unassembled WGS sequence"/>
</dbReference>
<evidence type="ECO:0000313" key="3">
    <source>
        <dbReference type="Proteomes" id="UP001501005"/>
    </source>
</evidence>
<accession>A0ABN1NDB0</accession>
<name>A0ABN1NDB0_9ACTN</name>
<sequence>MDTDMGDRHSDGDSRVLARDGTSSAGRLWLALGRALRAEALDTPAEQQALAAFRAARDSGIHRRTHTRQRDDWR</sequence>
<feature type="compositionally biased region" description="Basic and acidic residues" evidence="1">
    <location>
        <begin position="1"/>
        <end position="18"/>
    </location>
</feature>